<feature type="transmembrane region" description="Helical" evidence="7">
    <location>
        <begin position="351"/>
        <end position="373"/>
    </location>
</feature>
<evidence type="ECO:0000256" key="7">
    <source>
        <dbReference type="SAM" id="Phobius"/>
    </source>
</evidence>
<dbReference type="PANTHER" id="PTHR30250:SF10">
    <property type="entry name" value="LIPOPOLYSACCHARIDE BIOSYNTHESIS PROTEIN WZXC"/>
    <property type="match status" value="1"/>
</dbReference>
<evidence type="ECO:0000256" key="6">
    <source>
        <dbReference type="ARBA" id="ARBA00023136"/>
    </source>
</evidence>
<feature type="transmembrane region" description="Helical" evidence="7">
    <location>
        <begin position="83"/>
        <end position="105"/>
    </location>
</feature>
<evidence type="ECO:0000256" key="3">
    <source>
        <dbReference type="ARBA" id="ARBA00022475"/>
    </source>
</evidence>
<keyword evidence="9" id="KW-1185">Reference proteome</keyword>
<dbReference type="InterPro" id="IPR050833">
    <property type="entry name" value="Poly_Biosynth_Transport"/>
</dbReference>
<feature type="transmembrane region" description="Helical" evidence="7">
    <location>
        <begin position="140"/>
        <end position="163"/>
    </location>
</feature>
<sequence>MSTVKKLFQSSGLLVGIRFFQRSLGLISTLILARLLTPEDFGIVAVSALIIHFSDVLSNTGIQQYIVQAEDSSDETVNTAWTLNLGLKTVVCLILYILLPGISWFYDDPNIIYAVAILIPVIFIRALVNPELYVQRRELNYSIVFKIGVISKLISFAAVVAVALLTQSFWAIVVGDIIASLASLVLSYSYCQRRPRLSVQNIGTQWSFSKWMLARGSIGYLRAQADTLLVSQFYSLAQLGKFNIAREFTIMPANEIIQPSVEPLLATFSSVRSDQKKMRQQVSLALLVISIFTAPFVAFIYQFYEQIVFYLLGESWLEAAPLMQAMTPLLFAFALGGILNNICFSLAKVKLVFWYDLTSLAIIFSILLAAQNLTLINFIWLRSFVGLFAIVLFLYVCCRLISANFISQLLILAAPLALSFATVFMVNVLIFQYDFLSLIVNGVLFVFVYGVLMFILAGVLSKYSLVWAQVFEYSLIIIRMLQKKLLNIIKREP</sequence>
<keyword evidence="3" id="KW-1003">Cell membrane</keyword>
<feature type="transmembrane region" description="Helical" evidence="7">
    <location>
        <begin position="324"/>
        <end position="344"/>
    </location>
</feature>
<dbReference type="Pfam" id="PF13440">
    <property type="entry name" value="Polysacc_synt_3"/>
    <property type="match status" value="1"/>
</dbReference>
<evidence type="ECO:0000256" key="1">
    <source>
        <dbReference type="ARBA" id="ARBA00004651"/>
    </source>
</evidence>
<evidence type="ECO:0000313" key="9">
    <source>
        <dbReference type="Proteomes" id="UP000753376"/>
    </source>
</evidence>
<gene>
    <name evidence="8" type="ORF">KO508_14640</name>
</gene>
<dbReference type="PANTHER" id="PTHR30250">
    <property type="entry name" value="PST FAMILY PREDICTED COLANIC ACID TRANSPORTER"/>
    <property type="match status" value="1"/>
</dbReference>
<reference evidence="8 9" key="1">
    <citation type="submission" date="2021-05" db="EMBL/GenBank/DDBJ databases">
        <title>Draft genomes of bacteria isolated from model marine particles.</title>
        <authorList>
            <person name="Datta M.S."/>
            <person name="Schwartzman J.A."/>
            <person name="Enke T.N."/>
            <person name="Saavedra J."/>
            <person name="Cermak N."/>
            <person name="Cordero O.X."/>
        </authorList>
    </citation>
    <scope>NUCLEOTIDE SEQUENCE [LARGE SCALE GENOMIC DNA]</scope>
    <source>
        <strain evidence="8 9">D2M19</strain>
    </source>
</reference>
<feature type="transmembrane region" description="Helical" evidence="7">
    <location>
        <begin position="409"/>
        <end position="433"/>
    </location>
</feature>
<proteinExistence type="inferred from homology"/>
<evidence type="ECO:0000256" key="4">
    <source>
        <dbReference type="ARBA" id="ARBA00022692"/>
    </source>
</evidence>
<evidence type="ECO:0000256" key="2">
    <source>
        <dbReference type="ARBA" id="ARBA00007430"/>
    </source>
</evidence>
<dbReference type="EMBL" id="JAHKPV010000021">
    <property type="protein sequence ID" value="MBU2875240.1"/>
    <property type="molecule type" value="Genomic_DNA"/>
</dbReference>
<evidence type="ECO:0000256" key="5">
    <source>
        <dbReference type="ARBA" id="ARBA00022989"/>
    </source>
</evidence>
<comment type="subcellular location">
    <subcellularLocation>
        <location evidence="1">Cell membrane</location>
        <topology evidence="1">Multi-pass membrane protein</topology>
    </subcellularLocation>
</comment>
<keyword evidence="4 7" id="KW-0812">Transmembrane</keyword>
<comment type="similarity">
    <text evidence="2">Belongs to the polysaccharide synthase family.</text>
</comment>
<accession>A0ABS6ACK1</accession>
<keyword evidence="6 7" id="KW-0472">Membrane</keyword>
<feature type="transmembrane region" description="Helical" evidence="7">
    <location>
        <begin position="439"/>
        <end position="460"/>
    </location>
</feature>
<feature type="transmembrane region" description="Helical" evidence="7">
    <location>
        <begin position="169"/>
        <end position="191"/>
    </location>
</feature>
<protein>
    <submittedName>
        <fullName evidence="8">Oligosaccharide flippase family protein</fullName>
    </submittedName>
</protein>
<organism evidence="8 9">
    <name type="scientific">Marinobacter salexigens</name>
    <dbReference type="NCBI Taxonomy" id="1925763"/>
    <lineage>
        <taxon>Bacteria</taxon>
        <taxon>Pseudomonadati</taxon>
        <taxon>Pseudomonadota</taxon>
        <taxon>Gammaproteobacteria</taxon>
        <taxon>Pseudomonadales</taxon>
        <taxon>Marinobacteraceae</taxon>
        <taxon>Marinobacter</taxon>
    </lineage>
</organism>
<name>A0ABS6ACK1_9GAMM</name>
<keyword evidence="5 7" id="KW-1133">Transmembrane helix</keyword>
<dbReference type="Proteomes" id="UP000753376">
    <property type="component" value="Unassembled WGS sequence"/>
</dbReference>
<evidence type="ECO:0000313" key="8">
    <source>
        <dbReference type="EMBL" id="MBU2875240.1"/>
    </source>
</evidence>
<feature type="transmembrane region" description="Helical" evidence="7">
    <location>
        <begin position="379"/>
        <end position="397"/>
    </location>
</feature>
<dbReference type="RefSeq" id="WP_216009048.1">
    <property type="nucleotide sequence ID" value="NZ_JAHKPV010000021.1"/>
</dbReference>
<feature type="transmembrane region" description="Helical" evidence="7">
    <location>
        <begin position="282"/>
        <end position="304"/>
    </location>
</feature>
<feature type="transmembrane region" description="Helical" evidence="7">
    <location>
        <begin position="111"/>
        <end position="128"/>
    </location>
</feature>
<comment type="caution">
    <text evidence="8">The sequence shown here is derived from an EMBL/GenBank/DDBJ whole genome shotgun (WGS) entry which is preliminary data.</text>
</comment>